<gene>
    <name evidence="8" type="ORF">AB4566_06425</name>
</gene>
<dbReference type="EMBL" id="JBFRUW010000017">
    <property type="protein sequence ID" value="MFA0567905.1"/>
    <property type="molecule type" value="Genomic_DNA"/>
</dbReference>
<dbReference type="SUPFAM" id="SSF46626">
    <property type="entry name" value="Cytochrome c"/>
    <property type="match status" value="1"/>
</dbReference>
<dbReference type="PANTHER" id="PTHR33751:SF9">
    <property type="entry name" value="CYTOCHROME C4"/>
    <property type="match status" value="1"/>
</dbReference>
<evidence type="ECO:0000256" key="5">
    <source>
        <dbReference type="ARBA" id="ARBA00023004"/>
    </source>
</evidence>
<evidence type="ECO:0000256" key="3">
    <source>
        <dbReference type="ARBA" id="ARBA00022723"/>
    </source>
</evidence>
<dbReference type="PROSITE" id="PS51007">
    <property type="entry name" value="CYTC"/>
    <property type="match status" value="1"/>
</dbReference>
<feature type="domain" description="Cytochrome c" evidence="7">
    <location>
        <begin position="44"/>
        <end position="131"/>
    </location>
</feature>
<reference evidence="8 9" key="1">
    <citation type="journal article" date="2024" name="ISME J.">
        <title>Tailless and filamentous prophages are predominant in marine Vibrio.</title>
        <authorList>
            <person name="Steensen K."/>
            <person name="Seneca J."/>
            <person name="Bartlau N."/>
            <person name="Yu X.A."/>
            <person name="Hussain F.A."/>
            <person name="Polz M.F."/>
        </authorList>
    </citation>
    <scope>NUCLEOTIDE SEQUENCE [LARGE SCALE GENOMIC DNA]</scope>
    <source>
        <strain evidence="8 9">10N.222.51.A1</strain>
    </source>
</reference>
<evidence type="ECO:0000256" key="4">
    <source>
        <dbReference type="ARBA" id="ARBA00022982"/>
    </source>
</evidence>
<organism evidence="8 9">
    <name type="scientific">Vibrio gallaecicus</name>
    <dbReference type="NCBI Taxonomy" id="552386"/>
    <lineage>
        <taxon>Bacteria</taxon>
        <taxon>Pseudomonadati</taxon>
        <taxon>Pseudomonadota</taxon>
        <taxon>Gammaproteobacteria</taxon>
        <taxon>Vibrionales</taxon>
        <taxon>Vibrionaceae</taxon>
        <taxon>Vibrio</taxon>
    </lineage>
</organism>
<dbReference type="InterPro" id="IPR050597">
    <property type="entry name" value="Cytochrome_c_Oxidase_Subunit"/>
</dbReference>
<evidence type="ECO:0000313" key="9">
    <source>
        <dbReference type="Proteomes" id="UP001570417"/>
    </source>
</evidence>
<keyword evidence="1" id="KW-0813">Transport</keyword>
<evidence type="ECO:0000313" key="8">
    <source>
        <dbReference type="EMBL" id="MFA0567905.1"/>
    </source>
</evidence>
<keyword evidence="5 6" id="KW-0408">Iron</keyword>
<dbReference type="Proteomes" id="UP001570417">
    <property type="component" value="Unassembled WGS sequence"/>
</dbReference>
<protein>
    <submittedName>
        <fullName evidence="8">Cytochrome c</fullName>
    </submittedName>
</protein>
<keyword evidence="3 6" id="KW-0479">Metal-binding</keyword>
<evidence type="ECO:0000259" key="7">
    <source>
        <dbReference type="PROSITE" id="PS51007"/>
    </source>
</evidence>
<sequence>MRQIDLVDKAEEPIKNRIIEVPQDKGEIHKRAPYGKFISYVPIGSIKRGEALVKTGNGKTIPCASCHGADLSGSTIGPAIAGNFGIYTVRQLHGFKGGTRASSQSVMMAPVVASLSDEDIVDIAAYLSSVSL</sequence>
<dbReference type="InterPro" id="IPR009056">
    <property type="entry name" value="Cyt_c-like_dom"/>
</dbReference>
<dbReference type="Gene3D" id="1.10.760.10">
    <property type="entry name" value="Cytochrome c-like domain"/>
    <property type="match status" value="1"/>
</dbReference>
<dbReference type="PANTHER" id="PTHR33751">
    <property type="entry name" value="CBB3-TYPE CYTOCHROME C OXIDASE SUBUNIT FIXP"/>
    <property type="match status" value="1"/>
</dbReference>
<accession>A0ABV4N916</accession>
<dbReference type="Pfam" id="PF00034">
    <property type="entry name" value="Cytochrom_C"/>
    <property type="match status" value="1"/>
</dbReference>
<keyword evidence="9" id="KW-1185">Reference proteome</keyword>
<dbReference type="InterPro" id="IPR036909">
    <property type="entry name" value="Cyt_c-like_dom_sf"/>
</dbReference>
<evidence type="ECO:0000256" key="2">
    <source>
        <dbReference type="ARBA" id="ARBA00022617"/>
    </source>
</evidence>
<dbReference type="RefSeq" id="WP_372265437.1">
    <property type="nucleotide sequence ID" value="NZ_JBFRUW010000017.1"/>
</dbReference>
<keyword evidence="4" id="KW-0249">Electron transport</keyword>
<proteinExistence type="predicted"/>
<name>A0ABV4N916_9VIBR</name>
<evidence type="ECO:0000256" key="6">
    <source>
        <dbReference type="PROSITE-ProRule" id="PRU00433"/>
    </source>
</evidence>
<comment type="caution">
    <text evidence="8">The sequence shown here is derived from an EMBL/GenBank/DDBJ whole genome shotgun (WGS) entry which is preliminary data.</text>
</comment>
<keyword evidence="2 6" id="KW-0349">Heme</keyword>
<evidence type="ECO:0000256" key="1">
    <source>
        <dbReference type="ARBA" id="ARBA00022448"/>
    </source>
</evidence>